<name>A0A8J2SGG8_9STRA</name>
<evidence type="ECO:0000256" key="1">
    <source>
        <dbReference type="ARBA" id="ARBA00004123"/>
    </source>
</evidence>
<keyword evidence="11" id="KW-1185">Reference proteome</keyword>
<dbReference type="SUPFAM" id="SSF50969">
    <property type="entry name" value="YVTN repeat-like/Quinoprotein amine dehydrogenase"/>
    <property type="match status" value="1"/>
</dbReference>
<dbReference type="PANTHER" id="PTHR10644">
    <property type="entry name" value="DNA REPAIR/RNA PROCESSING CPSF FAMILY"/>
    <property type="match status" value="1"/>
</dbReference>
<dbReference type="InterPro" id="IPR050358">
    <property type="entry name" value="RSE1/DDB1/CFT1"/>
</dbReference>
<dbReference type="EMBL" id="CAKKNE010000003">
    <property type="protein sequence ID" value="CAH0371863.1"/>
    <property type="molecule type" value="Genomic_DNA"/>
</dbReference>
<evidence type="ECO:0000256" key="5">
    <source>
        <dbReference type="ARBA" id="ARBA00023242"/>
    </source>
</evidence>
<dbReference type="InterPro" id="IPR004871">
    <property type="entry name" value="RSE1/DDB1/CPSF1_C"/>
</dbReference>
<evidence type="ECO:0000259" key="9">
    <source>
        <dbReference type="Pfam" id="PF23726"/>
    </source>
</evidence>
<evidence type="ECO:0000256" key="2">
    <source>
        <dbReference type="ARBA" id="ARBA00022664"/>
    </source>
</evidence>
<keyword evidence="4" id="KW-0508">mRNA splicing</keyword>
<dbReference type="InterPro" id="IPR015943">
    <property type="entry name" value="WD40/YVTN_repeat-like_dom_sf"/>
</dbReference>
<reference evidence="10" key="1">
    <citation type="submission" date="2021-11" db="EMBL/GenBank/DDBJ databases">
        <authorList>
            <consortium name="Genoscope - CEA"/>
            <person name="William W."/>
        </authorList>
    </citation>
    <scope>NUCLEOTIDE SEQUENCE</scope>
</reference>
<dbReference type="InterPro" id="IPR058543">
    <property type="entry name" value="Beta-prop_RSE1/DDB1/CPSF1_2nd"/>
</dbReference>
<dbReference type="Pfam" id="PF03178">
    <property type="entry name" value="CPSF_A"/>
    <property type="match status" value="1"/>
</dbReference>
<proteinExistence type="predicted"/>
<dbReference type="InterPro" id="IPR018846">
    <property type="entry name" value="Beta-prop_RSE1/DDB1/CPSF1_1st"/>
</dbReference>
<dbReference type="GO" id="GO:0005681">
    <property type="term" value="C:spliceosomal complex"/>
    <property type="evidence" value="ECO:0007669"/>
    <property type="project" value="UniProtKB-KW"/>
</dbReference>
<dbReference type="GO" id="GO:0008380">
    <property type="term" value="P:RNA splicing"/>
    <property type="evidence" value="ECO:0007669"/>
    <property type="project" value="UniProtKB-KW"/>
</dbReference>
<sequence length="1219" mass="124796">MHFVQFTLNPPAAVVAAAFGSFSAGRAQEVVVARQGGALELLRPDEATGRLATVASTATFSCVRALCAVRPTGAATDDVAVASDAGTLTVLRFDAARGAWTRIHCETFGKTGCRRAVPGQYLAADPRGRAVMVAAVERTKLVYTLNRDAAGAPTISSPLEAHKARCVVFDVVALDVGFDNPCFAALELDYGDADADASGEAARDAEKVLTYYELDLGLNHVTRRWSEPVARTANVLAAAPGGGDGPSGVLVCGENWVAFKHEGHAEVRAPLPRRAGFPAARGLLATRVAAHRQRDLFFFLVQSELGDLYKVTLAWGAAGVTDVRVSVFDTLFPASALCITRNGLLYAAAEAGDHALFQFRGVGDGADDAAAGAVFDPSLGDDGPGAAKVAPAFRPAPLRNLAPLDRPESLGGATALEVLAAAGGAQDDARLAVACGRGARSSLRLLRRGVGVAEVAASPLPGRPAAVWTLRGGAQDAYDRHIVVSFTNATLVLRVGDAVEEVGDSGFLASEATLAAALLADGALVQAHAAGVRRVGPAGAAGAAAPSEWRPPGGERVVAAAANERQVAVALGGGDVVYFELDASGALAELGAKGLGGAAAALDLGPVPPGRARFPFLAAGGADGRLRLLSLAPDDLLAQVALVDLGAPCAGLAFVALGDDDLELCAGLGNGVLRRVRVDARTGALGDARARFLGGRAVRLARVTHGGRAACVALAGRAWLGAPRGGAAAAAGDGAAAAGAALAWAPLAYDALEHAAPFASPRCAEGVVAVAGASLRIFVCDAATQGEFTQAVVPLRYTPRRLCALPPAGAAPRVLVVEADQHRYNEAERRALAAARRVARDGDMDTGDDDDDAADDAGPVPPAPGKWASCVRVVDAASGATLELLELGESEAALSCCCVRFAGRGNEAFVAVGTARALTFHPRTFTECAVHVYRLLDARLVLLHRTPVEAPPLALAAFRGRLLVAVGASARLYDLGKRKLLRKAETRVAPALVVRVAVVGDRAFCGDALHGVSLVRYARERNALVVVAEDAAPRGVTALAALDYDTVAVADKCGGVTVLRAPADADAAGDAAAGGAARALLGEAAGGGAAALAPVARYHVGDVVTALRRAALGAGGAEVVAYATVSGAVGALAPSPSRDDRDFFAHLEMHVRQERLAPTGRDHASYRSSYAPAKDVADGDLCAEFLALPADARRRVAADLDRTPADVAKKLEDARNRVL</sequence>
<gene>
    <name evidence="10" type="ORF">PECAL_3P18210</name>
</gene>
<keyword evidence="5" id="KW-0539">Nucleus</keyword>
<evidence type="ECO:0000259" key="8">
    <source>
        <dbReference type="Pfam" id="PF10433"/>
    </source>
</evidence>
<comment type="subcellular location">
    <subcellularLocation>
        <location evidence="1">Nucleus</location>
    </subcellularLocation>
</comment>
<protein>
    <recommendedName>
        <fullName evidence="12">DNA damage-binding protein 1</fullName>
    </recommendedName>
</protein>
<dbReference type="AlphaFoldDB" id="A0A8J2SGG8"/>
<evidence type="ECO:0008006" key="12">
    <source>
        <dbReference type="Google" id="ProtNLM"/>
    </source>
</evidence>
<dbReference type="Pfam" id="PF10433">
    <property type="entry name" value="Beta-prop_RSE1_1st"/>
    <property type="match status" value="1"/>
</dbReference>
<organism evidence="10 11">
    <name type="scientific">Pelagomonas calceolata</name>
    <dbReference type="NCBI Taxonomy" id="35677"/>
    <lineage>
        <taxon>Eukaryota</taxon>
        <taxon>Sar</taxon>
        <taxon>Stramenopiles</taxon>
        <taxon>Ochrophyta</taxon>
        <taxon>Pelagophyceae</taxon>
        <taxon>Pelagomonadales</taxon>
        <taxon>Pelagomonadaceae</taxon>
        <taxon>Pelagomonas</taxon>
    </lineage>
</organism>
<dbReference type="Pfam" id="PF23726">
    <property type="entry name" value="Beta-prop_RSE1_2nd"/>
    <property type="match status" value="1"/>
</dbReference>
<dbReference type="InterPro" id="IPR011044">
    <property type="entry name" value="Quino_amine_DH_bsu"/>
</dbReference>
<dbReference type="OrthoDB" id="436637at2759"/>
<feature type="domain" description="RSE1/DDB1/CPSF1 second beta-propeller" evidence="9">
    <location>
        <begin position="453"/>
        <end position="779"/>
    </location>
</feature>
<evidence type="ECO:0000259" key="7">
    <source>
        <dbReference type="Pfam" id="PF03178"/>
    </source>
</evidence>
<dbReference type="GO" id="GO:0006397">
    <property type="term" value="P:mRNA processing"/>
    <property type="evidence" value="ECO:0007669"/>
    <property type="project" value="UniProtKB-KW"/>
</dbReference>
<comment type="caution">
    <text evidence="10">The sequence shown here is derived from an EMBL/GenBank/DDBJ whole genome shotgun (WGS) entry which is preliminary data.</text>
</comment>
<feature type="domain" description="RSE1/DDB1/CPSF1 first beta-propeller" evidence="8">
    <location>
        <begin position="14"/>
        <end position="363"/>
    </location>
</feature>
<dbReference type="Proteomes" id="UP000789595">
    <property type="component" value="Unassembled WGS sequence"/>
</dbReference>
<keyword evidence="3" id="KW-0747">Spliceosome</keyword>
<dbReference type="Gene3D" id="2.130.10.10">
    <property type="entry name" value="YVTN repeat-like/Quinoprotein amine dehydrogenase"/>
    <property type="match status" value="3"/>
</dbReference>
<evidence type="ECO:0000313" key="10">
    <source>
        <dbReference type="EMBL" id="CAH0371863.1"/>
    </source>
</evidence>
<feature type="domain" description="RSE1/DDB1/CPSF1 C-terminal" evidence="7">
    <location>
        <begin position="868"/>
        <end position="1186"/>
    </location>
</feature>
<accession>A0A8J2SGG8</accession>
<feature type="compositionally biased region" description="Acidic residues" evidence="6">
    <location>
        <begin position="844"/>
        <end position="855"/>
    </location>
</feature>
<evidence type="ECO:0000256" key="6">
    <source>
        <dbReference type="SAM" id="MobiDB-lite"/>
    </source>
</evidence>
<dbReference type="FunFam" id="2.130.10.10:FF:001143">
    <property type="entry name" value="Pre-mRNA-splicing factor rse-1, putative"/>
    <property type="match status" value="1"/>
</dbReference>
<evidence type="ECO:0000256" key="3">
    <source>
        <dbReference type="ARBA" id="ARBA00022728"/>
    </source>
</evidence>
<feature type="region of interest" description="Disordered" evidence="6">
    <location>
        <begin position="838"/>
        <end position="863"/>
    </location>
</feature>
<evidence type="ECO:0000256" key="4">
    <source>
        <dbReference type="ARBA" id="ARBA00023187"/>
    </source>
</evidence>
<keyword evidence="2" id="KW-0507">mRNA processing</keyword>
<evidence type="ECO:0000313" key="11">
    <source>
        <dbReference type="Proteomes" id="UP000789595"/>
    </source>
</evidence>
<dbReference type="GO" id="GO:0003676">
    <property type="term" value="F:nucleic acid binding"/>
    <property type="evidence" value="ECO:0007669"/>
    <property type="project" value="InterPro"/>
</dbReference>